<gene>
    <name evidence="1" type="ORF">UFOPK3376_01168</name>
</gene>
<accession>A0A6J7E1S0</accession>
<protein>
    <submittedName>
        <fullName evidence="1">Unannotated protein</fullName>
    </submittedName>
</protein>
<dbReference type="AlphaFoldDB" id="A0A6J7E1S0"/>
<proteinExistence type="predicted"/>
<name>A0A6J7E1S0_9ZZZZ</name>
<reference evidence="1" key="1">
    <citation type="submission" date="2020-05" db="EMBL/GenBank/DDBJ databases">
        <authorList>
            <person name="Chiriac C."/>
            <person name="Salcher M."/>
            <person name="Ghai R."/>
            <person name="Kavagutti S V."/>
        </authorList>
    </citation>
    <scope>NUCLEOTIDE SEQUENCE</scope>
</reference>
<evidence type="ECO:0000313" key="1">
    <source>
        <dbReference type="EMBL" id="CAB4876721.1"/>
    </source>
</evidence>
<dbReference type="EMBL" id="CAFBLP010000023">
    <property type="protein sequence ID" value="CAB4876721.1"/>
    <property type="molecule type" value="Genomic_DNA"/>
</dbReference>
<organism evidence="1">
    <name type="scientific">freshwater metagenome</name>
    <dbReference type="NCBI Taxonomy" id="449393"/>
    <lineage>
        <taxon>unclassified sequences</taxon>
        <taxon>metagenomes</taxon>
        <taxon>ecological metagenomes</taxon>
    </lineage>
</organism>
<sequence length="104" mass="11356">MEELLDVLHRVALGRLGHVGSEVPILVVVVVAIGELGVALEEGEPLVVDALHHRGRQWVVDQYGEARLAKRPGERLRRSGCVEVNDIDLHGTTLPLHPQAPLDP</sequence>